<name>A0ABY6LXT2_9ARAC</name>
<dbReference type="Proteomes" id="UP001235939">
    <property type="component" value="Chromosome X"/>
</dbReference>
<evidence type="ECO:0000313" key="1">
    <source>
        <dbReference type="EMBL" id="UYV84613.1"/>
    </source>
</evidence>
<dbReference type="CDD" id="cd00303">
    <property type="entry name" value="retropepsin_like"/>
    <property type="match status" value="1"/>
</dbReference>
<gene>
    <name evidence="1" type="ORF">LAZ67_X002833</name>
</gene>
<dbReference type="SUPFAM" id="SSF50630">
    <property type="entry name" value="Acid proteases"/>
    <property type="match status" value="1"/>
</dbReference>
<organism evidence="1 2">
    <name type="scientific">Cordylochernes scorpioides</name>
    <dbReference type="NCBI Taxonomy" id="51811"/>
    <lineage>
        <taxon>Eukaryota</taxon>
        <taxon>Metazoa</taxon>
        <taxon>Ecdysozoa</taxon>
        <taxon>Arthropoda</taxon>
        <taxon>Chelicerata</taxon>
        <taxon>Arachnida</taxon>
        <taxon>Pseudoscorpiones</taxon>
        <taxon>Cheliferoidea</taxon>
        <taxon>Chernetidae</taxon>
        <taxon>Cordylochernes</taxon>
    </lineage>
</organism>
<dbReference type="Gene3D" id="2.40.70.10">
    <property type="entry name" value="Acid Proteases"/>
    <property type="match status" value="1"/>
</dbReference>
<protein>
    <submittedName>
        <fullName evidence="1">Uncharacterized protein</fullName>
    </submittedName>
</protein>
<accession>A0ABY6LXT2</accession>
<sequence length="243" mass="27429">MVIDNRANVTLVRTDVFQNLYPKPAEVRMKPISLQTANGERAKVHHCVLLSIQIGSKIFQHKGYVADIMDECIIGLDVLRQFELSIDIGRNLLRTSDEDIPLLTSQQLHNFQACRVLALEDTQVPSRSECVIKGQLETTKVIPKFVILEGDSEAPSRGILVAKELIDTGRDVIPVRVKSKRADNVPDHLQQVWEESKKELQPGQQRELATLLATIESTLVNKTQLNKLPIGYPLLDVKKRKPW</sequence>
<proteinExistence type="predicted"/>
<evidence type="ECO:0000313" key="2">
    <source>
        <dbReference type="Proteomes" id="UP001235939"/>
    </source>
</evidence>
<reference evidence="1 2" key="1">
    <citation type="submission" date="2022-03" db="EMBL/GenBank/DDBJ databases">
        <title>A chromosomal length assembly of Cordylochernes scorpioides.</title>
        <authorList>
            <person name="Zeh D."/>
            <person name="Zeh J."/>
        </authorList>
    </citation>
    <scope>NUCLEOTIDE SEQUENCE [LARGE SCALE GENOMIC DNA]</scope>
    <source>
        <strain evidence="1">IN4F17</strain>
        <tissue evidence="1">Whole Body</tissue>
    </source>
</reference>
<keyword evidence="2" id="KW-1185">Reference proteome</keyword>
<dbReference type="InterPro" id="IPR021109">
    <property type="entry name" value="Peptidase_aspartic_dom_sf"/>
</dbReference>
<dbReference type="EMBL" id="CP092886">
    <property type="protein sequence ID" value="UYV84613.1"/>
    <property type="molecule type" value="Genomic_DNA"/>
</dbReference>